<dbReference type="InterPro" id="IPR008969">
    <property type="entry name" value="CarboxyPept-like_regulatory"/>
</dbReference>
<protein>
    <submittedName>
        <fullName evidence="10">TonB-dependent receptor</fullName>
    </submittedName>
</protein>
<keyword evidence="8" id="KW-0732">Signal</keyword>
<comment type="subcellular location">
    <subcellularLocation>
        <location evidence="1 7">Cell outer membrane</location>
        <topology evidence="1 7">Multi-pass membrane protein</topology>
    </subcellularLocation>
</comment>
<dbReference type="InterPro" id="IPR012910">
    <property type="entry name" value="Plug_dom"/>
</dbReference>
<dbReference type="InterPro" id="IPR037066">
    <property type="entry name" value="Plug_dom_sf"/>
</dbReference>
<organism evidence="10">
    <name type="scientific">Prevotella sp. GTC17253</name>
    <dbReference type="NCBI Taxonomy" id="3236793"/>
    <lineage>
        <taxon>Bacteria</taxon>
        <taxon>Pseudomonadati</taxon>
        <taxon>Bacteroidota</taxon>
        <taxon>Bacteroidia</taxon>
        <taxon>Bacteroidales</taxon>
        <taxon>Prevotellaceae</taxon>
        <taxon>Prevotella</taxon>
    </lineage>
</organism>
<name>A0AB33IPT9_9BACT</name>
<dbReference type="SUPFAM" id="SSF56935">
    <property type="entry name" value="Porins"/>
    <property type="match status" value="1"/>
</dbReference>
<dbReference type="Gene3D" id="2.170.130.10">
    <property type="entry name" value="TonB-dependent receptor, plug domain"/>
    <property type="match status" value="1"/>
</dbReference>
<dbReference type="SMART" id="SM00965">
    <property type="entry name" value="STN"/>
    <property type="match status" value="1"/>
</dbReference>
<proteinExistence type="inferred from homology"/>
<reference evidence="10" key="1">
    <citation type="submission" date="2024-07" db="EMBL/GenBank/DDBJ databases">
        <title>Complete genome sequence of Prevotella sp. YM-2024 GTC17253.</title>
        <authorList>
            <person name="Hayashi M."/>
            <person name="Muto Y."/>
            <person name="Tanaka K."/>
            <person name="Niwa H."/>
        </authorList>
    </citation>
    <scope>NUCLEOTIDE SEQUENCE</scope>
    <source>
        <strain evidence="10">GTC17253</strain>
    </source>
</reference>
<feature type="signal peptide" evidence="8">
    <location>
        <begin position="1"/>
        <end position="25"/>
    </location>
</feature>
<comment type="similarity">
    <text evidence="7">Belongs to the TonB-dependent receptor family.</text>
</comment>
<dbReference type="PROSITE" id="PS00018">
    <property type="entry name" value="EF_HAND_1"/>
    <property type="match status" value="1"/>
</dbReference>
<dbReference type="Pfam" id="PF07715">
    <property type="entry name" value="Plug"/>
    <property type="match status" value="1"/>
</dbReference>
<dbReference type="PROSITE" id="PS52016">
    <property type="entry name" value="TONB_DEPENDENT_REC_3"/>
    <property type="match status" value="1"/>
</dbReference>
<evidence type="ECO:0000256" key="4">
    <source>
        <dbReference type="ARBA" id="ARBA00022692"/>
    </source>
</evidence>
<dbReference type="InterPro" id="IPR023997">
    <property type="entry name" value="TonB-dep_OMP_SusC/RagA_CS"/>
</dbReference>
<dbReference type="Gene3D" id="2.40.170.20">
    <property type="entry name" value="TonB-dependent receptor, beta-barrel domain"/>
    <property type="match status" value="1"/>
</dbReference>
<keyword evidence="5 7" id="KW-0472">Membrane</keyword>
<evidence type="ECO:0000313" key="10">
    <source>
        <dbReference type="EMBL" id="BFO71703.1"/>
    </source>
</evidence>
<accession>A0AB33IPT9</accession>
<sequence length="1120" mass="124518">MKVTQQVKYHVLVLLLCFCSMALYAQNQTVNINVKNATLRQVFALIEKQTTYRFSYPSAAIDDRHDISIQQSKATVAAVLNKALTNRNLSYRIISDKSIAISEKHARTAEVVQSTNQGGRKHVSGVITDNNGEPVIGASIVEKGTKNATVTDIDGKYSITVADGAVLQVTYVGFVAQELRTGKGGSLNVQMEEDLKGLDEVVVVGYGSSTRRDLIASVSTVKTDQLANIPTANLAQGLAGRSPGMIIKANGGGVNAMPNISIRGGGTPLYVIDGVVRSEQDFANLSSDDIESMSILKDASATAVYGSRATNGIVQVTTKQGKQGKALVEYDFNYSLAQPSTWPEPMNSYERAEYANIARKNDGLNEVYSAEAIQSMRDGSQPQTYNNTNWRKLVLNDWAPQTKHAVRLTGGSENHHYYASLGHINQNSLYKHDNHYMKRTNFRLAESSLIKSINLEVNAALDGYVQINTHPYSSTASGYYHIFSHINDKSPLSPGVNLYGLPYNLNDNPVAETAPDNGYNRTKLNVINGKGELVWHMPWVDGLKVRVASNYRYYSSTNKQWRKDSPKYDWDSKEPLVGNKPLLYHNSATGYAFTNQAFVEYAHGFGLHRVSGLAGFEQYYEKGENYWAQRENYEFNIDQMSVGSANTMKNDGSESELGRAAWIAQAKYNYANKYYAEASLRYDGSDYFAPGKRWGAFFSGSLGWVVTEEKFMQPLVEKNILNSLKLRASYGETGLDSSAGRFAYLTAYTLNPQSYVVNGEYAAGFTEGNLASPDLTWYTTKQTDFGFDFASLNNRLYGQFDYFYYSTKGYLVSPSGQSYLNTALGVAMPKVKSRSEFRRAGFEVQLGWRSNIGALKYDISANYTFFDQLWALDESEAETSYMNPYIRSQQQKGYYGTMLHNLGYYTSADDVYNSVGIVSSYNSGYMTAGDIKYHDANGDGRITNDDMRRLGKNSYPRGQFGVNINLSYKGFSLGALFQGSTSFDMYISGSAAMQTGQAGSLPVIYDYQTDYWTPSNTGGQYPRLMSNTGLNANNNYQTSDFWLVNGAYLRMKDFQLAYDLKYSLLKRITWLSKIRVGISGQNIFTISKSTKYGLDPENSSTVGYGYPVERTIAFTLNLGF</sequence>
<evidence type="ECO:0000259" key="9">
    <source>
        <dbReference type="SMART" id="SM00965"/>
    </source>
</evidence>
<keyword evidence="4 7" id="KW-0812">Transmembrane</keyword>
<dbReference type="InterPro" id="IPR023996">
    <property type="entry name" value="TonB-dep_OMP_SusC/RagA"/>
</dbReference>
<feature type="chain" id="PRO_5044328891" evidence="8">
    <location>
        <begin position="26"/>
        <end position="1120"/>
    </location>
</feature>
<dbReference type="Pfam" id="PF13715">
    <property type="entry name" value="CarbopepD_reg_2"/>
    <property type="match status" value="1"/>
</dbReference>
<evidence type="ECO:0000256" key="2">
    <source>
        <dbReference type="ARBA" id="ARBA00022448"/>
    </source>
</evidence>
<dbReference type="SUPFAM" id="SSF49464">
    <property type="entry name" value="Carboxypeptidase regulatory domain-like"/>
    <property type="match status" value="1"/>
</dbReference>
<dbReference type="Gene3D" id="3.55.50.30">
    <property type="match status" value="1"/>
</dbReference>
<keyword evidence="2 7" id="KW-0813">Transport</keyword>
<evidence type="ECO:0000256" key="7">
    <source>
        <dbReference type="PROSITE-ProRule" id="PRU01360"/>
    </source>
</evidence>
<keyword evidence="3 7" id="KW-1134">Transmembrane beta strand</keyword>
<dbReference type="InterPro" id="IPR011662">
    <property type="entry name" value="Secretin/TonB_short_N"/>
</dbReference>
<dbReference type="InterPro" id="IPR036942">
    <property type="entry name" value="Beta-barrel_TonB_sf"/>
</dbReference>
<dbReference type="InterPro" id="IPR039426">
    <property type="entry name" value="TonB-dep_rcpt-like"/>
</dbReference>
<dbReference type="NCBIfam" id="TIGR04057">
    <property type="entry name" value="SusC_RagA_signa"/>
    <property type="match status" value="1"/>
</dbReference>
<dbReference type="EMBL" id="AP035785">
    <property type="protein sequence ID" value="BFO71703.1"/>
    <property type="molecule type" value="Genomic_DNA"/>
</dbReference>
<dbReference type="NCBIfam" id="TIGR04056">
    <property type="entry name" value="OMP_RagA_SusC"/>
    <property type="match status" value="1"/>
</dbReference>
<evidence type="ECO:0000256" key="1">
    <source>
        <dbReference type="ARBA" id="ARBA00004571"/>
    </source>
</evidence>
<evidence type="ECO:0000256" key="3">
    <source>
        <dbReference type="ARBA" id="ARBA00022452"/>
    </source>
</evidence>
<gene>
    <name evidence="10" type="ORF">GTC17253_16690</name>
</gene>
<dbReference type="GO" id="GO:0009279">
    <property type="term" value="C:cell outer membrane"/>
    <property type="evidence" value="ECO:0007669"/>
    <property type="project" value="UniProtKB-SubCell"/>
</dbReference>
<dbReference type="InterPro" id="IPR018247">
    <property type="entry name" value="EF_Hand_1_Ca_BS"/>
</dbReference>
<feature type="domain" description="Secretin/TonB short N-terminal" evidence="9">
    <location>
        <begin position="52"/>
        <end position="104"/>
    </location>
</feature>
<dbReference type="AlphaFoldDB" id="A0AB33IPT9"/>
<evidence type="ECO:0000256" key="5">
    <source>
        <dbReference type="ARBA" id="ARBA00023136"/>
    </source>
</evidence>
<keyword evidence="10" id="KW-0675">Receptor</keyword>
<evidence type="ECO:0000256" key="8">
    <source>
        <dbReference type="SAM" id="SignalP"/>
    </source>
</evidence>
<keyword evidence="6 7" id="KW-0998">Cell outer membrane</keyword>
<evidence type="ECO:0000256" key="6">
    <source>
        <dbReference type="ARBA" id="ARBA00023237"/>
    </source>
</evidence>
<dbReference type="Gene3D" id="2.60.40.1120">
    <property type="entry name" value="Carboxypeptidase-like, regulatory domain"/>
    <property type="match status" value="1"/>
</dbReference>